<evidence type="ECO:0000313" key="3">
    <source>
        <dbReference type="Proteomes" id="UP000198636"/>
    </source>
</evidence>
<dbReference type="STRING" id="1120976.SAMN03080606_01809"/>
<keyword evidence="1" id="KW-0732">Signal</keyword>
<dbReference type="RefSeq" id="WP_091542539.1">
    <property type="nucleotide sequence ID" value="NZ_FMUS01000010.1"/>
</dbReference>
<evidence type="ECO:0000256" key="1">
    <source>
        <dbReference type="SAM" id="SignalP"/>
    </source>
</evidence>
<keyword evidence="3" id="KW-1185">Reference proteome</keyword>
<dbReference type="PROSITE" id="PS51257">
    <property type="entry name" value="PROKAR_LIPOPROTEIN"/>
    <property type="match status" value="1"/>
</dbReference>
<dbReference type="OrthoDB" id="1899157at2"/>
<proteinExistence type="predicted"/>
<dbReference type="Gene3D" id="3.90.930.1">
    <property type="match status" value="1"/>
</dbReference>
<name>A0A1G5GXR9_9FIRM</name>
<gene>
    <name evidence="2" type="ORF">SAMN03080606_01809</name>
</gene>
<evidence type="ECO:0000313" key="2">
    <source>
        <dbReference type="EMBL" id="SCY55940.1"/>
    </source>
</evidence>
<feature type="chain" id="PRO_5039668794" evidence="1">
    <location>
        <begin position="21"/>
        <end position="267"/>
    </location>
</feature>
<reference evidence="2 3" key="1">
    <citation type="submission" date="2016-10" db="EMBL/GenBank/DDBJ databases">
        <authorList>
            <person name="de Groot N.N."/>
        </authorList>
    </citation>
    <scope>NUCLEOTIDE SEQUENCE [LARGE SCALE GENOMIC DNA]</scope>
    <source>
        <strain evidence="2 3">DSM 18978</strain>
    </source>
</reference>
<protein>
    <submittedName>
        <fullName evidence="2">YD repeat-containing protein</fullName>
    </submittedName>
</protein>
<accession>A0A1G5GXR9</accession>
<dbReference type="Proteomes" id="UP000198636">
    <property type="component" value="Unassembled WGS sequence"/>
</dbReference>
<organism evidence="2 3">
    <name type="scientific">Alkaliphilus peptidifermentans DSM 18978</name>
    <dbReference type="NCBI Taxonomy" id="1120976"/>
    <lineage>
        <taxon>Bacteria</taxon>
        <taxon>Bacillati</taxon>
        <taxon>Bacillota</taxon>
        <taxon>Clostridia</taxon>
        <taxon>Peptostreptococcales</taxon>
        <taxon>Natronincolaceae</taxon>
        <taxon>Alkaliphilus</taxon>
    </lineage>
</organism>
<dbReference type="EMBL" id="FMUS01000010">
    <property type="protein sequence ID" value="SCY55940.1"/>
    <property type="molecule type" value="Genomic_DNA"/>
</dbReference>
<feature type="signal peptide" evidence="1">
    <location>
        <begin position="1"/>
        <end position="20"/>
    </location>
</feature>
<sequence>MRKKLLAFIILFVLSGCSQKIITNNEESILNNEISTYKEVIKDGKVEIDGISYDIISVTKTTYKYDDNGNVLERFTTSDGSETRIEYLYENNLLIEDRMYSNYELSLTSYYYYEDDLLIKKRTVSKGGLEAVTEYSYENKTETQTSYSSSGSISYISTAYLDDDDKILKVITEEGEIMTSSTFHYDNDLLIKVIVERNGIKIKTFSYEYNNVGDKTIEYNIWHGEVNTLFAAFFDYEYDENLLPKTVIMYRIQSPIEEENILQIFLQ</sequence>
<dbReference type="AlphaFoldDB" id="A0A1G5GXR9"/>